<dbReference type="AlphaFoldDB" id="A0AAE0M2N0"/>
<evidence type="ECO:0000313" key="3">
    <source>
        <dbReference type="Proteomes" id="UP001283341"/>
    </source>
</evidence>
<dbReference type="EMBL" id="JAUEDM010000005">
    <property type="protein sequence ID" value="KAK3315694.1"/>
    <property type="molecule type" value="Genomic_DNA"/>
</dbReference>
<feature type="domain" description="N-acetyltransferase" evidence="1">
    <location>
        <begin position="30"/>
        <end position="181"/>
    </location>
</feature>
<accession>A0AAE0M2N0</accession>
<organism evidence="2 3">
    <name type="scientific">Apodospora peruviana</name>
    <dbReference type="NCBI Taxonomy" id="516989"/>
    <lineage>
        <taxon>Eukaryota</taxon>
        <taxon>Fungi</taxon>
        <taxon>Dikarya</taxon>
        <taxon>Ascomycota</taxon>
        <taxon>Pezizomycotina</taxon>
        <taxon>Sordariomycetes</taxon>
        <taxon>Sordariomycetidae</taxon>
        <taxon>Sordariales</taxon>
        <taxon>Lasiosphaeriaceae</taxon>
        <taxon>Apodospora</taxon>
    </lineage>
</organism>
<dbReference type="PROSITE" id="PS51186">
    <property type="entry name" value="GNAT"/>
    <property type="match status" value="1"/>
</dbReference>
<dbReference type="Proteomes" id="UP001283341">
    <property type="component" value="Unassembled WGS sequence"/>
</dbReference>
<comment type="caution">
    <text evidence="2">The sequence shown here is derived from an EMBL/GenBank/DDBJ whole genome shotgun (WGS) entry which is preliminary data.</text>
</comment>
<proteinExistence type="predicted"/>
<sequence length="189" mass="21032">MSNPEKPAIAFAPPSLASNPEFVAKITNLINAVYLETESDFFLGSVNRVSTDEVHSFIRSGELAICWRAGSTKAEASEVMGCIKTSMLNGQTGQFGLLACDPAFQGTGVGWGLIRFAEEFAKNHHGAERMQLELLFPRDWHHPFKTRLADWYGRAGYELVRSVDMVHQFPQIAPALAKPADFRVYQKKL</sequence>
<dbReference type="CDD" id="cd04301">
    <property type="entry name" value="NAT_SF"/>
    <property type="match status" value="1"/>
</dbReference>
<reference evidence="2" key="2">
    <citation type="submission" date="2023-06" db="EMBL/GenBank/DDBJ databases">
        <authorList>
            <consortium name="Lawrence Berkeley National Laboratory"/>
            <person name="Haridas S."/>
            <person name="Hensen N."/>
            <person name="Bonometti L."/>
            <person name="Westerberg I."/>
            <person name="Brannstrom I.O."/>
            <person name="Guillou S."/>
            <person name="Cros-Aarteil S."/>
            <person name="Calhoun S."/>
            <person name="Kuo A."/>
            <person name="Mondo S."/>
            <person name="Pangilinan J."/>
            <person name="Riley R."/>
            <person name="Labutti K."/>
            <person name="Andreopoulos B."/>
            <person name="Lipzen A."/>
            <person name="Chen C."/>
            <person name="Yanf M."/>
            <person name="Daum C."/>
            <person name="Ng V."/>
            <person name="Clum A."/>
            <person name="Steindorff A."/>
            <person name="Ohm R."/>
            <person name="Martin F."/>
            <person name="Silar P."/>
            <person name="Natvig D."/>
            <person name="Lalanne C."/>
            <person name="Gautier V."/>
            <person name="Ament-Velasquez S.L."/>
            <person name="Kruys A."/>
            <person name="Hutchinson M.I."/>
            <person name="Powell A.J."/>
            <person name="Barry K."/>
            <person name="Miller A.N."/>
            <person name="Grigoriev I.V."/>
            <person name="Debuchy R."/>
            <person name="Gladieux P."/>
            <person name="Thoren M.H."/>
            <person name="Johannesson H."/>
        </authorList>
    </citation>
    <scope>NUCLEOTIDE SEQUENCE</scope>
    <source>
        <strain evidence="2">CBS 118394</strain>
    </source>
</reference>
<dbReference type="InterPro" id="IPR016181">
    <property type="entry name" value="Acyl_CoA_acyltransferase"/>
</dbReference>
<dbReference type="SUPFAM" id="SSF55729">
    <property type="entry name" value="Acyl-CoA N-acyltransferases (Nat)"/>
    <property type="match status" value="1"/>
</dbReference>
<keyword evidence="3" id="KW-1185">Reference proteome</keyword>
<gene>
    <name evidence="2" type="ORF">B0H66DRAFT_269406</name>
</gene>
<evidence type="ECO:0000259" key="1">
    <source>
        <dbReference type="PROSITE" id="PS51186"/>
    </source>
</evidence>
<reference evidence="2" key="1">
    <citation type="journal article" date="2023" name="Mol. Phylogenet. Evol.">
        <title>Genome-scale phylogeny and comparative genomics of the fungal order Sordariales.</title>
        <authorList>
            <person name="Hensen N."/>
            <person name="Bonometti L."/>
            <person name="Westerberg I."/>
            <person name="Brannstrom I.O."/>
            <person name="Guillou S."/>
            <person name="Cros-Aarteil S."/>
            <person name="Calhoun S."/>
            <person name="Haridas S."/>
            <person name="Kuo A."/>
            <person name="Mondo S."/>
            <person name="Pangilinan J."/>
            <person name="Riley R."/>
            <person name="LaButti K."/>
            <person name="Andreopoulos B."/>
            <person name="Lipzen A."/>
            <person name="Chen C."/>
            <person name="Yan M."/>
            <person name="Daum C."/>
            <person name="Ng V."/>
            <person name="Clum A."/>
            <person name="Steindorff A."/>
            <person name="Ohm R.A."/>
            <person name="Martin F."/>
            <person name="Silar P."/>
            <person name="Natvig D.O."/>
            <person name="Lalanne C."/>
            <person name="Gautier V."/>
            <person name="Ament-Velasquez S.L."/>
            <person name="Kruys A."/>
            <person name="Hutchinson M.I."/>
            <person name="Powell A.J."/>
            <person name="Barry K."/>
            <person name="Miller A.N."/>
            <person name="Grigoriev I.V."/>
            <person name="Debuchy R."/>
            <person name="Gladieux P."/>
            <person name="Hiltunen Thoren M."/>
            <person name="Johannesson H."/>
        </authorList>
    </citation>
    <scope>NUCLEOTIDE SEQUENCE</scope>
    <source>
        <strain evidence="2">CBS 118394</strain>
    </source>
</reference>
<dbReference type="GO" id="GO:0016747">
    <property type="term" value="F:acyltransferase activity, transferring groups other than amino-acyl groups"/>
    <property type="evidence" value="ECO:0007669"/>
    <property type="project" value="InterPro"/>
</dbReference>
<evidence type="ECO:0000313" key="2">
    <source>
        <dbReference type="EMBL" id="KAK3315694.1"/>
    </source>
</evidence>
<name>A0AAE0M2N0_9PEZI</name>
<protein>
    <recommendedName>
        <fullName evidence="1">N-acetyltransferase domain-containing protein</fullName>
    </recommendedName>
</protein>
<dbReference type="Gene3D" id="3.40.630.30">
    <property type="match status" value="1"/>
</dbReference>
<dbReference type="InterPro" id="IPR000182">
    <property type="entry name" value="GNAT_dom"/>
</dbReference>
<dbReference type="Pfam" id="PF00583">
    <property type="entry name" value="Acetyltransf_1"/>
    <property type="match status" value="1"/>
</dbReference>